<dbReference type="SUPFAM" id="SSF50249">
    <property type="entry name" value="Nucleic acid-binding proteins"/>
    <property type="match status" value="1"/>
</dbReference>
<feature type="domain" description="MCM C-terminal AAA(+) ATPase" evidence="7">
    <location>
        <begin position="305"/>
        <end position="508"/>
    </location>
</feature>
<keyword evidence="2" id="KW-0235">DNA replication</keyword>
<name>C7P9Q6_METFA</name>
<dbReference type="SMART" id="SM00350">
    <property type="entry name" value="MCM"/>
    <property type="match status" value="1"/>
</dbReference>
<dbReference type="InterPro" id="IPR033762">
    <property type="entry name" value="MCM_OB"/>
</dbReference>
<dbReference type="PROSITE" id="PS00847">
    <property type="entry name" value="MCM_1"/>
    <property type="match status" value="1"/>
</dbReference>
<dbReference type="HOGENOM" id="CLU_000995_7_2_2"/>
<keyword evidence="8" id="KW-0614">Plasmid</keyword>
<dbReference type="KEGG" id="mfe:Mefer_1610"/>
<dbReference type="InterPro" id="IPR018525">
    <property type="entry name" value="MCM_CS"/>
</dbReference>
<gene>
    <name evidence="8" type="ORF">Mefer_1610</name>
</gene>
<sequence>MIEEGIIKEEGKKGEKTIVLIKESDSNVDIGFGFSSFDDEIIFEEVRGYLVNYFRNIHKEDIICKNNFVVIDLNHLYSCGLMEFVEFVVNNPERGLKFLKECYEEAYYSLNVEYLPEDFTLTVKNIPKALRVINTIEEIRKSHKGKLIEFEGIIAVASKVKGYTEKKCFVCQKCGYEWLAENNLFDPIKIKKCPRCGGDVVYNEEKSIDIDIQELKVQQPLEQMKNPDENPKYITVILKNSPGIYSGRVRIVGVVRTYKSTKKNIDVKDYYVEGWYVEKVDENENISISEEDKRLFEKLAKRKDVIDLLSDRLIPEIKGHEHVKKAIFLQQVKGTKKRSGRRHNIHILLVADPGVGKTQMLRRIAKIPGNVYSSVTTATAVGLTAAVEREKTEIGDNTWVVKPGVLVKANGGTACIDELDKKKDVHTAVLEAVESQTIHVNKGGINAKLPAECAVLAACNPKWGKFNPDVSIAEQINIYTALLDRFDLIFPIRNVSDKDRDREIADHITSLAIYDSIDEEVEGYDYITVEVDGEEIKIDFDFVVKYIMYARQKKAILSKEAKEVLDDWYVEMRKKHEITARQLEGAVRLAEAHAKARLKDIVEVEDAEEAITMITECLKEIAYDPETGIFDVDKILGMSKKERDKLSMVYEIIKKLAEKSELVEHEDVVKEVEKRGLGEKELKQIIDKLKKYGEIDEPRPGRYRLI</sequence>
<dbReference type="InterPro" id="IPR001208">
    <property type="entry name" value="MCM_dom"/>
</dbReference>
<proteinExistence type="inferred from homology"/>
<dbReference type="AlphaFoldDB" id="C7P9Q6"/>
<dbReference type="Gene3D" id="3.40.50.300">
    <property type="entry name" value="P-loop containing nucleotide triphosphate hydrolases"/>
    <property type="match status" value="1"/>
</dbReference>
<dbReference type="GO" id="GO:0003697">
    <property type="term" value="F:single-stranded DNA binding"/>
    <property type="evidence" value="ECO:0007669"/>
    <property type="project" value="TreeGrafter"/>
</dbReference>
<evidence type="ECO:0000256" key="6">
    <source>
        <dbReference type="RuleBase" id="RU004070"/>
    </source>
</evidence>
<dbReference type="GO" id="GO:0017116">
    <property type="term" value="F:single-stranded DNA helicase activity"/>
    <property type="evidence" value="ECO:0007669"/>
    <property type="project" value="TreeGrafter"/>
</dbReference>
<dbReference type="eggNOG" id="arCOG00439">
    <property type="taxonomic scope" value="Archaea"/>
</dbReference>
<organism evidence="8 9">
    <name type="scientific">Methanocaldococcus fervens (strain DSM 4213 / JCM 15782 / AG86)</name>
    <name type="common">Methanococcus fervens</name>
    <dbReference type="NCBI Taxonomy" id="573064"/>
    <lineage>
        <taxon>Archaea</taxon>
        <taxon>Methanobacteriati</taxon>
        <taxon>Methanobacteriota</taxon>
        <taxon>Methanomada group</taxon>
        <taxon>Methanococci</taxon>
        <taxon>Methanococcales</taxon>
        <taxon>Methanocaldococcaceae</taxon>
        <taxon>Methanocaldococcus</taxon>
    </lineage>
</organism>
<keyword evidence="3 6" id="KW-0547">Nucleotide-binding</keyword>
<evidence type="ECO:0000313" key="9">
    <source>
        <dbReference type="Proteomes" id="UP000001495"/>
    </source>
</evidence>
<dbReference type="GO" id="GO:0006260">
    <property type="term" value="P:DNA replication"/>
    <property type="evidence" value="ECO:0007669"/>
    <property type="project" value="UniProtKB-KW"/>
</dbReference>
<dbReference type="Pfam" id="PF17207">
    <property type="entry name" value="MCM_OB"/>
    <property type="match status" value="1"/>
</dbReference>
<dbReference type="Gene3D" id="2.40.50.140">
    <property type="entry name" value="Nucleic acid-binding proteins"/>
    <property type="match status" value="1"/>
</dbReference>
<geneLocation type="plasmid" evidence="8 9">
    <name>pMEFER01</name>
</geneLocation>
<accession>C7P9Q6</accession>
<dbReference type="Proteomes" id="UP000001495">
    <property type="component" value="Plasmid pMEFER01"/>
</dbReference>
<evidence type="ECO:0000256" key="2">
    <source>
        <dbReference type="ARBA" id="ARBA00022705"/>
    </source>
</evidence>
<dbReference type="GO" id="GO:0005524">
    <property type="term" value="F:ATP binding"/>
    <property type="evidence" value="ECO:0007669"/>
    <property type="project" value="UniProtKB-KW"/>
</dbReference>
<dbReference type="Gene3D" id="2.20.28.10">
    <property type="match status" value="1"/>
</dbReference>
<dbReference type="InterPro" id="IPR036388">
    <property type="entry name" value="WH-like_DNA-bd_sf"/>
</dbReference>
<evidence type="ECO:0000313" key="8">
    <source>
        <dbReference type="EMBL" id="ACV25413.1"/>
    </source>
</evidence>
<dbReference type="PANTHER" id="PTHR11630">
    <property type="entry name" value="DNA REPLICATION LICENSING FACTOR MCM FAMILY MEMBER"/>
    <property type="match status" value="1"/>
</dbReference>
<dbReference type="PANTHER" id="PTHR11630:SF66">
    <property type="entry name" value="DNA REPLICATION LICENSING FACTOR MCM4"/>
    <property type="match status" value="1"/>
</dbReference>
<dbReference type="PRINTS" id="PR01657">
    <property type="entry name" value="MCMFAMILY"/>
</dbReference>
<evidence type="ECO:0000256" key="5">
    <source>
        <dbReference type="ARBA" id="ARBA00023125"/>
    </source>
</evidence>
<evidence type="ECO:0000259" key="7">
    <source>
        <dbReference type="PROSITE" id="PS50051"/>
    </source>
</evidence>
<dbReference type="CDD" id="cd17706">
    <property type="entry name" value="MCM"/>
    <property type="match status" value="1"/>
</dbReference>
<evidence type="ECO:0000256" key="1">
    <source>
        <dbReference type="ARBA" id="ARBA00008010"/>
    </source>
</evidence>
<keyword evidence="9" id="KW-1185">Reference proteome</keyword>
<dbReference type="Pfam" id="PF17855">
    <property type="entry name" value="MCM_lid"/>
    <property type="match status" value="1"/>
</dbReference>
<dbReference type="InterPro" id="IPR027417">
    <property type="entry name" value="P-loop_NTPase"/>
</dbReference>
<dbReference type="PROSITE" id="PS50051">
    <property type="entry name" value="MCM_2"/>
    <property type="match status" value="1"/>
</dbReference>
<dbReference type="SUPFAM" id="SSF52540">
    <property type="entry name" value="P-loop containing nucleoside triphosphate hydrolases"/>
    <property type="match status" value="1"/>
</dbReference>
<comment type="similarity">
    <text evidence="1 6">Belongs to the MCM family.</text>
</comment>
<dbReference type="GO" id="GO:0042555">
    <property type="term" value="C:MCM complex"/>
    <property type="evidence" value="ECO:0007669"/>
    <property type="project" value="TreeGrafter"/>
</dbReference>
<dbReference type="EMBL" id="CP001697">
    <property type="protein sequence ID" value="ACV25413.1"/>
    <property type="molecule type" value="Genomic_DNA"/>
</dbReference>
<dbReference type="InterPro" id="IPR041562">
    <property type="entry name" value="MCM_lid"/>
</dbReference>
<dbReference type="Gene3D" id="1.10.10.10">
    <property type="entry name" value="Winged helix-like DNA-binding domain superfamily/Winged helix DNA-binding domain"/>
    <property type="match status" value="1"/>
</dbReference>
<reference evidence="8" key="1">
    <citation type="submission" date="2009-08" db="EMBL/GenBank/DDBJ databases">
        <title>Complete sequence of plasmid of Methanocaldococcus fervens AG86.</title>
        <authorList>
            <consortium name="US DOE Joint Genome Institute"/>
            <person name="Lucas S."/>
            <person name="Copeland A."/>
            <person name="Lapidus A."/>
            <person name="Glavina del Rio T."/>
            <person name="Tice H."/>
            <person name="Bruce D."/>
            <person name="Goodwin L."/>
            <person name="Pitluck S."/>
            <person name="Chertkov O."/>
            <person name="Detter J.C."/>
            <person name="Han C."/>
            <person name="Tapia R."/>
            <person name="Larimer F."/>
            <person name="Land M."/>
            <person name="Hauser L."/>
            <person name="Kyrpides N."/>
            <person name="Ovchinnikova G."/>
            <person name="Lupa-Sieprawska M."/>
            <person name="Whitman W.B."/>
        </authorList>
    </citation>
    <scope>NUCLEOTIDE SEQUENCE [LARGE SCALE GENOMIC DNA]</scope>
    <source>
        <strain evidence="8">AG86</strain>
        <plasmid evidence="8">pMEFER01</plasmid>
    </source>
</reference>
<keyword evidence="4 6" id="KW-0067">ATP-binding</keyword>
<keyword evidence="5 6" id="KW-0238">DNA-binding</keyword>
<dbReference type="Pfam" id="PF00493">
    <property type="entry name" value="MCM"/>
    <property type="match status" value="1"/>
</dbReference>
<dbReference type="InterPro" id="IPR012340">
    <property type="entry name" value="NA-bd_OB-fold"/>
</dbReference>
<protein>
    <submittedName>
        <fullName evidence="8">MCM family protein</fullName>
    </submittedName>
</protein>
<dbReference type="InterPro" id="IPR031327">
    <property type="entry name" value="MCM"/>
</dbReference>
<evidence type="ECO:0000256" key="4">
    <source>
        <dbReference type="ARBA" id="ARBA00022840"/>
    </source>
</evidence>
<evidence type="ECO:0000256" key="3">
    <source>
        <dbReference type="ARBA" id="ARBA00022741"/>
    </source>
</evidence>